<sequence>MTLDGYLTFLALVAAIFAIMPPVTRLKLRLVSGHLALWSLLFTSLVFYFQFFDLLAIGCPTLLGNWCPSISKQGPITPAQLSFVAVFIWLGIFASAFVRIRATPRRLGVLATTVERLVESAAYPDLIDLVDADLGLIADCAEGRLPYQQRRARLVGMPKPQQSQALIELTQQRPFQVYGPPRPPAPWYQRLAVAKSRFWAALKRDYVATLPSDTPRRGAASKIVDILCRTHQLTVFIAEHRPAFGARLVRLEIRSASDFSDAFLAELCAKPESALYREVANNQNFDRCGYHIPERNVILHSLFSNANIAERLAVYQPVGEYAIARLNPVNDAAYCASLNSLRDRHWDDHGRWRDPTYMSIRYFDIMVQAAACQGVAWHMWLYYIPSLVEGITKIYDLVESETPQFGEYRTRASYLLYAAFDALSDWVQLAAKVPPGSQHAEPENDRVDHDNGNIPKSAALALGIALRRVIPSDQVDYETKGNLLEVAIRAFRDLPREGGLGRLRQVTIASIAKGGLSGAGADYERTLSDLYGEIDRPWQNDLGDFEQAIGYQRWLHQLR</sequence>
<proteinExistence type="predicted"/>
<dbReference type="Proteomes" id="UP000194469">
    <property type="component" value="Unassembled WGS sequence"/>
</dbReference>
<accession>A0A1Y6FMX2</accession>
<dbReference type="AlphaFoldDB" id="A0A1Y6FMX2"/>
<feature type="transmembrane region" description="Helical" evidence="1">
    <location>
        <begin position="6"/>
        <end position="23"/>
    </location>
</feature>
<organism evidence="2 3">
    <name type="scientific">Sphingopyxis terrae subsp. ummariensis</name>
    <dbReference type="NCBI Taxonomy" id="429001"/>
    <lineage>
        <taxon>Bacteria</taxon>
        <taxon>Pseudomonadati</taxon>
        <taxon>Pseudomonadota</taxon>
        <taxon>Alphaproteobacteria</taxon>
        <taxon>Sphingomonadales</taxon>
        <taxon>Sphingomonadaceae</taxon>
        <taxon>Sphingopyxis</taxon>
    </lineage>
</organism>
<dbReference type="RefSeq" id="WP_086456814.1">
    <property type="nucleotide sequence ID" value="NZ_FXWL01000002.1"/>
</dbReference>
<gene>
    <name evidence="2" type="ORF">SAMN06295984_1740</name>
</gene>
<feature type="transmembrane region" description="Helical" evidence="1">
    <location>
        <begin position="78"/>
        <end position="98"/>
    </location>
</feature>
<keyword evidence="1" id="KW-0472">Membrane</keyword>
<name>A0A1Y6FMX2_9SPHN</name>
<evidence type="ECO:0000313" key="3">
    <source>
        <dbReference type="Proteomes" id="UP000194469"/>
    </source>
</evidence>
<keyword evidence="1" id="KW-1133">Transmembrane helix</keyword>
<evidence type="ECO:0000313" key="2">
    <source>
        <dbReference type="EMBL" id="SMQ76298.1"/>
    </source>
</evidence>
<feature type="transmembrane region" description="Helical" evidence="1">
    <location>
        <begin position="35"/>
        <end position="58"/>
    </location>
</feature>
<dbReference type="GeneID" id="303002350"/>
<keyword evidence="3" id="KW-1185">Reference proteome</keyword>
<evidence type="ECO:0000256" key="1">
    <source>
        <dbReference type="SAM" id="Phobius"/>
    </source>
</evidence>
<keyword evidence="1" id="KW-0812">Transmembrane</keyword>
<dbReference type="EMBL" id="FXWL01000002">
    <property type="protein sequence ID" value="SMQ76298.1"/>
    <property type="molecule type" value="Genomic_DNA"/>
</dbReference>
<protein>
    <submittedName>
        <fullName evidence="2">Uncharacterized protein</fullName>
    </submittedName>
</protein>
<reference evidence="3" key="1">
    <citation type="submission" date="2017-04" db="EMBL/GenBank/DDBJ databases">
        <authorList>
            <person name="Varghese N."/>
            <person name="Submissions S."/>
        </authorList>
    </citation>
    <scope>NUCLEOTIDE SEQUENCE [LARGE SCALE GENOMIC DNA]</scope>
    <source>
        <strain evidence="3">UI2</strain>
    </source>
</reference>